<reference evidence="1" key="1">
    <citation type="journal article" date="2013" name="PLoS ONE">
        <title>Direct detection of alternative open reading frames translation products in human significantly expands the proteome.</title>
        <authorList>
            <person name="Vanderperre B."/>
            <person name="Lucier J.-F."/>
            <person name="Motard J."/>
            <person name="Tremblay G."/>
            <person name="Vanderperre S."/>
            <person name="Wisztorski M."/>
            <person name="Salzet M."/>
            <person name="Boisvert F.-M."/>
            <person name="Roucou X."/>
        </authorList>
    </citation>
    <scope>NUCLEOTIDE SEQUENCE</scope>
</reference>
<accession>L8EC59</accession>
<gene>
    <name evidence="1" type="primary">NQO1</name>
</gene>
<dbReference type="AlphaFoldDB" id="L8EC59"/>
<dbReference type="ChiTaRS" id="NQO1">
    <property type="organism name" value="human"/>
</dbReference>
<name>L8EC59_HUMAN</name>
<dbReference type="EMBL" id="HF583500">
    <property type="protein sequence ID" value="CCQ42997.1"/>
    <property type="molecule type" value="Genomic_DNA"/>
</dbReference>
<protein>
    <submittedName>
        <fullName evidence="1">Alternative protein NQO1</fullName>
    </submittedName>
</protein>
<sequence length="41" mass="4794">MITIMAYNQNPTGLKRPLRERCRKMLEKCSLKASTQFNSSF</sequence>
<proteinExistence type="predicted"/>
<evidence type="ECO:0000313" key="1">
    <source>
        <dbReference type="EMBL" id="CCQ42997.1"/>
    </source>
</evidence>
<dbReference type="OrthoDB" id="26889at2759"/>
<organism evidence="1">
    <name type="scientific">Homo sapiens</name>
    <name type="common">Human</name>
    <dbReference type="NCBI Taxonomy" id="9606"/>
    <lineage>
        <taxon>Eukaryota</taxon>
        <taxon>Metazoa</taxon>
        <taxon>Chordata</taxon>
        <taxon>Craniata</taxon>
        <taxon>Vertebrata</taxon>
        <taxon>Euteleostomi</taxon>
        <taxon>Mammalia</taxon>
        <taxon>Eutheria</taxon>
        <taxon>Euarchontoglires</taxon>
        <taxon>Primates</taxon>
        <taxon>Haplorrhini</taxon>
        <taxon>Catarrhini</taxon>
        <taxon>Hominidae</taxon>
        <taxon>Homo</taxon>
    </lineage>
</organism>